<keyword evidence="3" id="KW-1185">Reference proteome</keyword>
<evidence type="ECO:0000256" key="1">
    <source>
        <dbReference type="SAM" id="MobiDB-lite"/>
    </source>
</evidence>
<name>A0ABU6UNK2_9FABA</name>
<gene>
    <name evidence="2" type="ORF">PIB30_062500</name>
</gene>
<dbReference type="Proteomes" id="UP001341840">
    <property type="component" value="Unassembled WGS sequence"/>
</dbReference>
<accession>A0ABU6UNK2</accession>
<organism evidence="2 3">
    <name type="scientific">Stylosanthes scabra</name>
    <dbReference type="NCBI Taxonomy" id="79078"/>
    <lineage>
        <taxon>Eukaryota</taxon>
        <taxon>Viridiplantae</taxon>
        <taxon>Streptophyta</taxon>
        <taxon>Embryophyta</taxon>
        <taxon>Tracheophyta</taxon>
        <taxon>Spermatophyta</taxon>
        <taxon>Magnoliopsida</taxon>
        <taxon>eudicotyledons</taxon>
        <taxon>Gunneridae</taxon>
        <taxon>Pentapetalae</taxon>
        <taxon>rosids</taxon>
        <taxon>fabids</taxon>
        <taxon>Fabales</taxon>
        <taxon>Fabaceae</taxon>
        <taxon>Papilionoideae</taxon>
        <taxon>50 kb inversion clade</taxon>
        <taxon>dalbergioids sensu lato</taxon>
        <taxon>Dalbergieae</taxon>
        <taxon>Pterocarpus clade</taxon>
        <taxon>Stylosanthes</taxon>
    </lineage>
</organism>
<feature type="compositionally biased region" description="Basic residues" evidence="1">
    <location>
        <begin position="167"/>
        <end position="177"/>
    </location>
</feature>
<protein>
    <submittedName>
        <fullName evidence="2">Uncharacterized protein</fullName>
    </submittedName>
</protein>
<comment type="caution">
    <text evidence="2">The sequence shown here is derived from an EMBL/GenBank/DDBJ whole genome shotgun (WGS) entry which is preliminary data.</text>
</comment>
<dbReference type="EMBL" id="JASCZI010121410">
    <property type="protein sequence ID" value="MED6161618.1"/>
    <property type="molecule type" value="Genomic_DNA"/>
</dbReference>
<reference evidence="2 3" key="1">
    <citation type="journal article" date="2023" name="Plants (Basel)">
        <title>Bridging the Gap: Combining Genomics and Transcriptomics Approaches to Understand Stylosanthes scabra, an Orphan Legume from the Brazilian Caatinga.</title>
        <authorList>
            <person name="Ferreira-Neto J.R.C."/>
            <person name="da Silva M.D."/>
            <person name="Binneck E."/>
            <person name="de Melo N.F."/>
            <person name="da Silva R.H."/>
            <person name="de Melo A.L.T.M."/>
            <person name="Pandolfi V."/>
            <person name="Bustamante F.O."/>
            <person name="Brasileiro-Vidal A.C."/>
            <person name="Benko-Iseppon A.M."/>
        </authorList>
    </citation>
    <scope>NUCLEOTIDE SEQUENCE [LARGE SCALE GENOMIC DNA]</scope>
    <source>
        <tissue evidence="2">Leaves</tissue>
    </source>
</reference>
<feature type="region of interest" description="Disordered" evidence="1">
    <location>
        <begin position="153"/>
        <end position="181"/>
    </location>
</feature>
<proteinExistence type="predicted"/>
<evidence type="ECO:0000313" key="2">
    <source>
        <dbReference type="EMBL" id="MED6161618.1"/>
    </source>
</evidence>
<sequence length="206" mass="22778">MRASITTFASTINAEVASILDLRVFTGHGYPIIRSDPNQSNYFGSGPDGLTYIWFGVAATHKKSSLHYSAVHRRATSSSRLRQSEFHGHHSFESLPQPLALCRCQVVAVHFAASPPLRVSPRRVSAATSSHHHNPSAPSIVVASSRSIHYLQKTPPNHSIETPPSSQRRRRSLRHHPTPPFSNTGTAYPLCCHFPPNSVAYGRYKH</sequence>
<evidence type="ECO:0000313" key="3">
    <source>
        <dbReference type="Proteomes" id="UP001341840"/>
    </source>
</evidence>